<name>A0A8H6LW03_9AGAR</name>
<feature type="compositionally biased region" description="Low complexity" evidence="1">
    <location>
        <begin position="57"/>
        <end position="78"/>
    </location>
</feature>
<evidence type="ECO:0000313" key="2">
    <source>
        <dbReference type="EMBL" id="KAF6744229.1"/>
    </source>
</evidence>
<protein>
    <submittedName>
        <fullName evidence="2">Uncharacterized protein</fullName>
    </submittedName>
</protein>
<dbReference type="Proteomes" id="UP000521943">
    <property type="component" value="Unassembled WGS sequence"/>
</dbReference>
<reference evidence="2 3" key="1">
    <citation type="submission" date="2020-07" db="EMBL/GenBank/DDBJ databases">
        <title>Comparative genomics of pyrophilous fungi reveals a link between fire events and developmental genes.</title>
        <authorList>
            <consortium name="DOE Joint Genome Institute"/>
            <person name="Steindorff A.S."/>
            <person name="Carver A."/>
            <person name="Calhoun S."/>
            <person name="Stillman K."/>
            <person name="Liu H."/>
            <person name="Lipzen A."/>
            <person name="Pangilinan J."/>
            <person name="Labutti K."/>
            <person name="Bruns T.D."/>
            <person name="Grigoriev I.V."/>
        </authorList>
    </citation>
    <scope>NUCLEOTIDE SEQUENCE [LARGE SCALE GENOMIC DNA]</scope>
    <source>
        <strain evidence="2 3">CBS 144469</strain>
    </source>
</reference>
<keyword evidence="3" id="KW-1185">Reference proteome</keyword>
<sequence length="181" mass="19518">MEPIGLAKYDEDVRFRDSDLASSPGDPIKAASMLLNNTLLAYDPDLANSGPSEDTESISSRGTASGSFSSTSTLISSSPPGPSASVDLGKAGPGAKSRTGKRVAPNTLRDQERRILDAIWTYGVARRSHIVNPTNISKLHFEAAQDCIRGIVEDLDKWDPQIRAACHYSFNFLFVLSTVEC</sequence>
<gene>
    <name evidence="2" type="ORF">DFP72DRAFT_857831</name>
</gene>
<dbReference type="EMBL" id="JACGCI010000125">
    <property type="protein sequence ID" value="KAF6744229.1"/>
    <property type="molecule type" value="Genomic_DNA"/>
</dbReference>
<organism evidence="2 3">
    <name type="scientific">Ephemerocybe angulata</name>
    <dbReference type="NCBI Taxonomy" id="980116"/>
    <lineage>
        <taxon>Eukaryota</taxon>
        <taxon>Fungi</taxon>
        <taxon>Dikarya</taxon>
        <taxon>Basidiomycota</taxon>
        <taxon>Agaricomycotina</taxon>
        <taxon>Agaricomycetes</taxon>
        <taxon>Agaricomycetidae</taxon>
        <taxon>Agaricales</taxon>
        <taxon>Agaricineae</taxon>
        <taxon>Psathyrellaceae</taxon>
        <taxon>Ephemerocybe</taxon>
    </lineage>
</organism>
<proteinExistence type="predicted"/>
<feature type="region of interest" description="Disordered" evidence="1">
    <location>
        <begin position="43"/>
        <end position="107"/>
    </location>
</feature>
<evidence type="ECO:0000313" key="3">
    <source>
        <dbReference type="Proteomes" id="UP000521943"/>
    </source>
</evidence>
<accession>A0A8H6LW03</accession>
<comment type="caution">
    <text evidence="2">The sequence shown here is derived from an EMBL/GenBank/DDBJ whole genome shotgun (WGS) entry which is preliminary data.</text>
</comment>
<evidence type="ECO:0000256" key="1">
    <source>
        <dbReference type="SAM" id="MobiDB-lite"/>
    </source>
</evidence>
<dbReference type="AlphaFoldDB" id="A0A8H6LW03"/>